<organism evidence="1 2">
    <name type="scientific">Blastocystis sp. subtype 1 (strain ATCC 50177 / NandII)</name>
    <dbReference type="NCBI Taxonomy" id="478820"/>
    <lineage>
        <taxon>Eukaryota</taxon>
        <taxon>Sar</taxon>
        <taxon>Stramenopiles</taxon>
        <taxon>Bigyra</taxon>
        <taxon>Opalozoa</taxon>
        <taxon>Opalinata</taxon>
        <taxon>Blastocystidae</taxon>
        <taxon>Blastocystis</taxon>
    </lineage>
</organism>
<evidence type="ECO:0000313" key="2">
    <source>
        <dbReference type="Proteomes" id="UP000078348"/>
    </source>
</evidence>
<gene>
    <name evidence="1" type="ORF">AV274_3338</name>
</gene>
<sequence>MVVDQRTGEVQEHALEAPLAEYVDGACVNLTRDHKEILVSEHSKTRIFSLEGREIAQLVDNYAMGTQNNKDQASYHKMPITSCVIHPEAKYAVMIENNRVLRFDAIDPVGHYVSHVVFPHPVEDMYLFYSSLNSEPLMYLHPKIQTGGKKGM</sequence>
<name>A0A196SF88_BLAHN</name>
<dbReference type="EMBL" id="LXWW01000191">
    <property type="protein sequence ID" value="OAO14991.1"/>
    <property type="molecule type" value="Genomic_DNA"/>
</dbReference>
<protein>
    <submittedName>
        <fullName evidence="1">Uncharacterized protein</fullName>
    </submittedName>
</protein>
<evidence type="ECO:0000313" key="1">
    <source>
        <dbReference type="EMBL" id="OAO14991.1"/>
    </source>
</evidence>
<dbReference type="OrthoDB" id="7318948at2759"/>
<comment type="caution">
    <text evidence="1">The sequence shown here is derived from an EMBL/GenBank/DDBJ whole genome shotgun (WGS) entry which is preliminary data.</text>
</comment>
<proteinExistence type="predicted"/>
<dbReference type="AlphaFoldDB" id="A0A196SF88"/>
<dbReference type="Proteomes" id="UP000078348">
    <property type="component" value="Unassembled WGS sequence"/>
</dbReference>
<keyword evidence="2" id="KW-1185">Reference proteome</keyword>
<reference evidence="1 2" key="1">
    <citation type="submission" date="2016-05" db="EMBL/GenBank/DDBJ databases">
        <title>Nuclear genome of Blastocystis sp. subtype 1 NandII.</title>
        <authorList>
            <person name="Gentekaki E."/>
            <person name="Curtis B."/>
            <person name="Stairs C."/>
            <person name="Eme L."/>
            <person name="Herman E."/>
            <person name="Klimes V."/>
            <person name="Arias M.C."/>
            <person name="Elias M."/>
            <person name="Hilliou F."/>
            <person name="Klute M."/>
            <person name="Malik S.-B."/>
            <person name="Pightling A."/>
            <person name="Rachubinski R."/>
            <person name="Salas D."/>
            <person name="Schlacht A."/>
            <person name="Suga H."/>
            <person name="Archibald J."/>
            <person name="Ball S.G."/>
            <person name="Clark G."/>
            <person name="Dacks J."/>
            <person name="Van Der Giezen M."/>
            <person name="Tsaousis A."/>
            <person name="Roger A."/>
        </authorList>
    </citation>
    <scope>NUCLEOTIDE SEQUENCE [LARGE SCALE GENOMIC DNA]</scope>
    <source>
        <strain evidence="2">ATCC 50177 / NandII</strain>
    </source>
</reference>
<accession>A0A196SF88</accession>